<feature type="region of interest" description="Disordered" evidence="2">
    <location>
        <begin position="1"/>
        <end position="131"/>
    </location>
</feature>
<feature type="transmembrane region" description="Helical" evidence="3">
    <location>
        <begin position="136"/>
        <end position="157"/>
    </location>
</feature>
<reference evidence="5 6" key="1">
    <citation type="submission" date="2022-08" db="EMBL/GenBank/DDBJ databases">
        <title>YIM 101645 draft genome.</title>
        <authorList>
            <person name="Chen X."/>
        </authorList>
    </citation>
    <scope>NUCLEOTIDE SEQUENCE [LARGE SCALE GENOMIC DNA]</scope>
    <source>
        <strain evidence="5 6">YIM 101645</strain>
    </source>
</reference>
<accession>A0ABT2G0I4</accession>
<keyword evidence="6" id="KW-1185">Reference proteome</keyword>
<keyword evidence="3" id="KW-0812">Transmembrane</keyword>
<feature type="compositionally biased region" description="Basic and acidic residues" evidence="2">
    <location>
        <begin position="1"/>
        <end position="13"/>
    </location>
</feature>
<dbReference type="Proteomes" id="UP001205965">
    <property type="component" value="Unassembled WGS sequence"/>
</dbReference>
<protein>
    <submittedName>
        <fullName evidence="5">LCP family protein</fullName>
    </submittedName>
</protein>
<keyword evidence="3" id="KW-1133">Transmembrane helix</keyword>
<gene>
    <name evidence="5" type="ORF">NYP18_12640</name>
</gene>
<dbReference type="PANTHER" id="PTHR33392:SF6">
    <property type="entry name" value="POLYISOPRENYL-TEICHOIC ACID--PEPTIDOGLYCAN TEICHOIC ACID TRANSFERASE TAGU"/>
    <property type="match status" value="1"/>
</dbReference>
<dbReference type="Gene3D" id="3.40.630.190">
    <property type="entry name" value="LCP protein"/>
    <property type="match status" value="1"/>
</dbReference>
<evidence type="ECO:0000313" key="6">
    <source>
        <dbReference type="Proteomes" id="UP001205965"/>
    </source>
</evidence>
<proteinExistence type="inferred from homology"/>
<dbReference type="Pfam" id="PF03816">
    <property type="entry name" value="LytR_cpsA_psr"/>
    <property type="match status" value="1"/>
</dbReference>
<sequence length="429" mass="46557">MHERDPRQRDPRPGRSPGGSADPRDAGDIVRGRDGKPIVDRYGRPVRRRSTAARPSSAQPEPVRRRTPRREAAPAERPQQYIPPRREEPPRRHQAPPARAAQARAPQRPAARPPARPAAPPRSRRRRSGRRGFRPLRTLGWAVATVVVLSLSMMLWADAQLNRVEALPEYRVANTAGTNWLLVGSDSRQGLSEEDVDRLGTGGDLGVGRTDTIMILHIPLTGQARLVSLPRDSYVSIPGYGEDKINAAFTFGGPPLLTTTVEQATGLRIDRYAEIGMGGLANVVDAVGGVELCPPEPIYDPLAQLDVQAGCQEMDGPTALGYVRTRATAQGDLDRVNRQREFFAALVDQSTNAGTLLNPFRFVPLVSSTAGAFTVGKGDHVWHLGRVGLAMRGGVQTETVPVAGFADYAVGSVVLWDQAGAQALWESMK</sequence>
<feature type="compositionally biased region" description="Basic residues" evidence="2">
    <location>
        <begin position="122"/>
        <end position="131"/>
    </location>
</feature>
<dbReference type="NCBIfam" id="TIGR00350">
    <property type="entry name" value="lytR_cpsA_psr"/>
    <property type="match status" value="1"/>
</dbReference>
<comment type="caution">
    <text evidence="5">The sequence shown here is derived from an EMBL/GenBank/DDBJ whole genome shotgun (WGS) entry which is preliminary data.</text>
</comment>
<dbReference type="InterPro" id="IPR004474">
    <property type="entry name" value="LytR_CpsA_psr"/>
</dbReference>
<dbReference type="EMBL" id="JANWTC010000011">
    <property type="protein sequence ID" value="MCS5480500.1"/>
    <property type="molecule type" value="Genomic_DNA"/>
</dbReference>
<evidence type="ECO:0000256" key="2">
    <source>
        <dbReference type="SAM" id="MobiDB-lite"/>
    </source>
</evidence>
<feature type="compositionally biased region" description="Pro residues" evidence="2">
    <location>
        <begin position="111"/>
        <end position="120"/>
    </location>
</feature>
<evidence type="ECO:0000256" key="3">
    <source>
        <dbReference type="SAM" id="Phobius"/>
    </source>
</evidence>
<evidence type="ECO:0000259" key="4">
    <source>
        <dbReference type="Pfam" id="PF03816"/>
    </source>
</evidence>
<dbReference type="RefSeq" id="WP_259428569.1">
    <property type="nucleotide sequence ID" value="NZ_JANWTC010000011.1"/>
</dbReference>
<feature type="compositionally biased region" description="Low complexity" evidence="2">
    <location>
        <begin position="52"/>
        <end position="61"/>
    </location>
</feature>
<organism evidence="5 6">
    <name type="scientific">Corynebacterium lemuris</name>
    <dbReference type="NCBI Taxonomy" id="1859292"/>
    <lineage>
        <taxon>Bacteria</taxon>
        <taxon>Bacillati</taxon>
        <taxon>Actinomycetota</taxon>
        <taxon>Actinomycetes</taxon>
        <taxon>Mycobacteriales</taxon>
        <taxon>Corynebacteriaceae</taxon>
        <taxon>Corynebacterium</taxon>
    </lineage>
</organism>
<dbReference type="InterPro" id="IPR050922">
    <property type="entry name" value="LytR/CpsA/Psr_CW_biosynth"/>
</dbReference>
<dbReference type="PANTHER" id="PTHR33392">
    <property type="entry name" value="POLYISOPRENYL-TEICHOIC ACID--PEPTIDOGLYCAN TEICHOIC ACID TRANSFERASE TAGU"/>
    <property type="match status" value="1"/>
</dbReference>
<evidence type="ECO:0000256" key="1">
    <source>
        <dbReference type="ARBA" id="ARBA00006068"/>
    </source>
</evidence>
<feature type="domain" description="Cell envelope-related transcriptional attenuator" evidence="4">
    <location>
        <begin position="209"/>
        <end position="350"/>
    </location>
</feature>
<evidence type="ECO:0000313" key="5">
    <source>
        <dbReference type="EMBL" id="MCS5480500.1"/>
    </source>
</evidence>
<feature type="compositionally biased region" description="Basic and acidic residues" evidence="2">
    <location>
        <begin position="22"/>
        <end position="43"/>
    </location>
</feature>
<keyword evidence="3" id="KW-0472">Membrane</keyword>
<feature type="compositionally biased region" description="Low complexity" evidence="2">
    <location>
        <begin position="95"/>
        <end position="110"/>
    </location>
</feature>
<comment type="similarity">
    <text evidence="1">Belongs to the LytR/CpsA/Psr (LCP) family.</text>
</comment>
<name>A0ABT2G0I4_9CORY</name>